<evidence type="ECO:0000259" key="3">
    <source>
        <dbReference type="Pfam" id="PF20152"/>
    </source>
</evidence>
<feature type="transmembrane region" description="Helical" evidence="2">
    <location>
        <begin position="99"/>
        <end position="119"/>
    </location>
</feature>
<feature type="domain" description="DUF6534" evidence="3">
    <location>
        <begin position="177"/>
        <end position="264"/>
    </location>
</feature>
<proteinExistence type="predicted"/>
<accession>A0AA38KF91</accession>
<dbReference type="Pfam" id="PF20152">
    <property type="entry name" value="DUF6534"/>
    <property type="match status" value="1"/>
</dbReference>
<feature type="region of interest" description="Disordered" evidence="1">
    <location>
        <begin position="290"/>
        <end position="360"/>
    </location>
</feature>
<evidence type="ECO:0000256" key="1">
    <source>
        <dbReference type="SAM" id="MobiDB-lite"/>
    </source>
</evidence>
<dbReference type="EMBL" id="MU793318">
    <property type="protein sequence ID" value="KAJ3786283.1"/>
    <property type="molecule type" value="Genomic_DNA"/>
</dbReference>
<dbReference type="Proteomes" id="UP001163798">
    <property type="component" value="Unassembled WGS sequence"/>
</dbReference>
<keyword evidence="2" id="KW-0812">Transmembrane</keyword>
<feature type="transmembrane region" description="Helical" evidence="2">
    <location>
        <begin position="172"/>
        <end position="192"/>
    </location>
</feature>
<reference evidence="4" key="1">
    <citation type="submission" date="2022-08" db="EMBL/GenBank/DDBJ databases">
        <authorList>
            <consortium name="DOE Joint Genome Institute"/>
            <person name="Min B."/>
            <person name="Riley R."/>
            <person name="Sierra-Patev S."/>
            <person name="Naranjo-Ortiz M."/>
            <person name="Looney B."/>
            <person name="Konkel Z."/>
            <person name="Slot J.C."/>
            <person name="Sakamoto Y."/>
            <person name="Steenwyk J.L."/>
            <person name="Rokas A."/>
            <person name="Carro J."/>
            <person name="Camarero S."/>
            <person name="Ferreira P."/>
            <person name="Molpeceres G."/>
            <person name="Ruiz-Duenas F.J."/>
            <person name="Serrano A."/>
            <person name="Henrissat B."/>
            <person name="Drula E."/>
            <person name="Hughes K.W."/>
            <person name="Mata J.L."/>
            <person name="Ishikawa N.K."/>
            <person name="Vargas-Isla R."/>
            <person name="Ushijima S."/>
            <person name="Smith C.A."/>
            <person name="Ahrendt S."/>
            <person name="Andreopoulos W."/>
            <person name="He G."/>
            <person name="Labutti K."/>
            <person name="Lipzen A."/>
            <person name="Ng V."/>
            <person name="Sandor L."/>
            <person name="Barry K."/>
            <person name="Martinez A.T."/>
            <person name="Xiao Y."/>
            <person name="Gibbons J.G."/>
            <person name="Terashima K."/>
            <person name="Hibbett D.S."/>
            <person name="Grigoriev I.V."/>
        </authorList>
    </citation>
    <scope>NUCLEOTIDE SEQUENCE</scope>
    <source>
        <strain evidence="4">TFB10291</strain>
    </source>
</reference>
<name>A0AA38KF91_9AGAR</name>
<gene>
    <name evidence="4" type="ORF">GGU10DRAFT_352305</name>
</gene>
<dbReference type="AlphaFoldDB" id="A0AA38KF91"/>
<keyword evidence="2" id="KW-0472">Membrane</keyword>
<feature type="transmembrane region" description="Helical" evidence="2">
    <location>
        <begin position="58"/>
        <end position="79"/>
    </location>
</feature>
<evidence type="ECO:0000256" key="2">
    <source>
        <dbReference type="SAM" id="Phobius"/>
    </source>
</evidence>
<dbReference type="PANTHER" id="PTHR40465">
    <property type="entry name" value="CHROMOSOME 1, WHOLE GENOME SHOTGUN SEQUENCE"/>
    <property type="match status" value="1"/>
</dbReference>
<sequence>MSNQILSLDESLQSKTIDNTLGAVFIGIVGATFLFGITTLQVYLYYHHYRRDSRFHKLAVAVLWILDIVHLVLIVHAVYHYAVNGFGDAVNLTSIVWSVKIQVTINVVIVLFVQSLYAYRVWILGGYHHGVLGYIVAGVVTGGFGIGAALAYKIYTIQMFEELHAISWSIDLSLATSTAIDFMIASTMCYYLHKSRGSETQLNSRISTVMQYSLSSGLFTSACSLTTLFTYTLMPDNLIFLALQFLSTKFYVGSFLAMLNARQHRVRNADEQVSSDAKPGVGIEFRVQTSTCTDEDPRWHETASDSPQSPAAESQSTYTNFDQHSKNSAWDVDMESVHSSHSLRRSDSIQQGRPDYMSQW</sequence>
<keyword evidence="2" id="KW-1133">Transmembrane helix</keyword>
<dbReference type="InterPro" id="IPR045339">
    <property type="entry name" value="DUF6534"/>
</dbReference>
<feature type="transmembrane region" description="Helical" evidence="2">
    <location>
        <begin position="131"/>
        <end position="152"/>
    </location>
</feature>
<dbReference type="PANTHER" id="PTHR40465:SF1">
    <property type="entry name" value="DUF6534 DOMAIN-CONTAINING PROTEIN"/>
    <property type="match status" value="1"/>
</dbReference>
<feature type="transmembrane region" description="Helical" evidence="2">
    <location>
        <begin position="20"/>
        <end position="46"/>
    </location>
</feature>
<keyword evidence="5" id="KW-1185">Reference proteome</keyword>
<evidence type="ECO:0000313" key="4">
    <source>
        <dbReference type="EMBL" id="KAJ3786283.1"/>
    </source>
</evidence>
<evidence type="ECO:0000313" key="5">
    <source>
        <dbReference type="Proteomes" id="UP001163798"/>
    </source>
</evidence>
<feature type="transmembrane region" description="Helical" evidence="2">
    <location>
        <begin position="212"/>
        <end position="232"/>
    </location>
</feature>
<feature type="transmembrane region" description="Helical" evidence="2">
    <location>
        <begin position="238"/>
        <end position="259"/>
    </location>
</feature>
<comment type="caution">
    <text evidence="4">The sequence shown here is derived from an EMBL/GenBank/DDBJ whole genome shotgun (WGS) entry which is preliminary data.</text>
</comment>
<protein>
    <recommendedName>
        <fullName evidence="3">DUF6534 domain-containing protein</fullName>
    </recommendedName>
</protein>
<organism evidence="4 5">
    <name type="scientific">Lentinula aff. detonsa</name>
    <dbReference type="NCBI Taxonomy" id="2804958"/>
    <lineage>
        <taxon>Eukaryota</taxon>
        <taxon>Fungi</taxon>
        <taxon>Dikarya</taxon>
        <taxon>Basidiomycota</taxon>
        <taxon>Agaricomycotina</taxon>
        <taxon>Agaricomycetes</taxon>
        <taxon>Agaricomycetidae</taxon>
        <taxon>Agaricales</taxon>
        <taxon>Marasmiineae</taxon>
        <taxon>Omphalotaceae</taxon>
        <taxon>Lentinula</taxon>
    </lineage>
</organism>
<feature type="compositionally biased region" description="Polar residues" evidence="1">
    <location>
        <begin position="304"/>
        <end position="328"/>
    </location>
</feature>